<dbReference type="GO" id="GO:0031241">
    <property type="term" value="C:periplasmic side of cell outer membrane"/>
    <property type="evidence" value="ECO:0007669"/>
    <property type="project" value="TreeGrafter"/>
</dbReference>
<dbReference type="GO" id="GO:0030234">
    <property type="term" value="F:enzyme regulator activity"/>
    <property type="evidence" value="ECO:0007669"/>
    <property type="project" value="TreeGrafter"/>
</dbReference>
<dbReference type="CDD" id="cd06339">
    <property type="entry name" value="PBP1_YraM_LppC_lipoprotein-like"/>
    <property type="match status" value="1"/>
</dbReference>
<protein>
    <recommendedName>
        <fullName evidence="4">LppC family lipoprotein</fullName>
    </recommendedName>
</protein>
<reference evidence="3" key="1">
    <citation type="submission" date="2018-09" db="EMBL/GenBank/DDBJ databases">
        <authorList>
            <person name="Zhu H."/>
        </authorList>
    </citation>
    <scope>NUCLEOTIDE SEQUENCE [LARGE SCALE GENOMIC DNA]</scope>
    <source>
        <strain evidence="3">K1S02-23</strain>
    </source>
</reference>
<dbReference type="Proteomes" id="UP000266327">
    <property type="component" value="Unassembled WGS sequence"/>
</dbReference>
<dbReference type="OrthoDB" id="9152130at2"/>
<accession>A0A3A3G7K0</accession>
<organism evidence="2 3">
    <name type="scientific">Noviherbaspirillum sedimenti</name>
    <dbReference type="NCBI Taxonomy" id="2320865"/>
    <lineage>
        <taxon>Bacteria</taxon>
        <taxon>Pseudomonadati</taxon>
        <taxon>Pseudomonadota</taxon>
        <taxon>Betaproteobacteria</taxon>
        <taxon>Burkholderiales</taxon>
        <taxon>Oxalobacteraceae</taxon>
        <taxon>Noviherbaspirillum</taxon>
    </lineage>
</organism>
<dbReference type="SUPFAM" id="SSF53822">
    <property type="entry name" value="Periplasmic binding protein-like I"/>
    <property type="match status" value="1"/>
</dbReference>
<dbReference type="EMBL" id="QYUQ01000002">
    <property type="protein sequence ID" value="RJG04493.1"/>
    <property type="molecule type" value="Genomic_DNA"/>
</dbReference>
<evidence type="ECO:0000313" key="3">
    <source>
        <dbReference type="Proteomes" id="UP000266327"/>
    </source>
</evidence>
<dbReference type="GO" id="GO:0009252">
    <property type="term" value="P:peptidoglycan biosynthetic process"/>
    <property type="evidence" value="ECO:0007669"/>
    <property type="project" value="TreeGrafter"/>
</dbReference>
<evidence type="ECO:0000256" key="1">
    <source>
        <dbReference type="ARBA" id="ARBA00023136"/>
    </source>
</evidence>
<sequence>MVCGLCAPAQANTTANAAPAADVAADGAGGSAAAGKTRIALLLPTLSETFGPAAQALRAGFMAAHEREPDGIEVHLVENADGAQNVLTAYAAAQAQNDIVVGPLARADVAVIAKSGKVDKPTLALTQPEASADADIALPPRMLALGLSIEDEARQLAAWAGAGRKHGKAMVIASGVAWQRRAGRAFAAEWQELGLEAQPVEIASSGGYLSAAGLGQLKKRLQDDKPALLFIGLDAFQAQQVQLALGHGLGHQVYGTSQLNPWSAADWRSADKRPEMNGVRLVDIPWLLQPDHPATMIYPRPVTAADSRANPDLERLYALGIDAYRVAREIALRRSEFELDGVTGKLSVSFGKRGYRFRRIAQPAAYQDGVVAPLPRTP</sequence>
<dbReference type="AlphaFoldDB" id="A0A3A3G7K0"/>
<proteinExistence type="predicted"/>
<evidence type="ECO:0008006" key="4">
    <source>
        <dbReference type="Google" id="ProtNLM"/>
    </source>
</evidence>
<gene>
    <name evidence="2" type="ORF">D3878_16950</name>
</gene>
<keyword evidence="3" id="KW-1185">Reference proteome</keyword>
<comment type="caution">
    <text evidence="2">The sequence shown here is derived from an EMBL/GenBank/DDBJ whole genome shotgun (WGS) entry which is preliminary data.</text>
</comment>
<dbReference type="InterPro" id="IPR007443">
    <property type="entry name" value="LpoA"/>
</dbReference>
<dbReference type="InterPro" id="IPR028082">
    <property type="entry name" value="Peripla_BP_I"/>
</dbReference>
<name>A0A3A3G7K0_9BURK</name>
<evidence type="ECO:0000313" key="2">
    <source>
        <dbReference type="EMBL" id="RJG04493.1"/>
    </source>
</evidence>
<keyword evidence="1" id="KW-0472">Membrane</keyword>
<dbReference type="PANTHER" id="PTHR38038">
    <property type="entry name" value="PENICILLIN-BINDING PROTEIN ACTIVATOR LPOA"/>
    <property type="match status" value="1"/>
</dbReference>
<dbReference type="PANTHER" id="PTHR38038:SF1">
    <property type="entry name" value="PENICILLIN-BINDING PROTEIN ACTIVATOR LPOA"/>
    <property type="match status" value="1"/>
</dbReference>
<dbReference type="Pfam" id="PF04348">
    <property type="entry name" value="LppC"/>
    <property type="match status" value="2"/>
</dbReference>
<dbReference type="Gene3D" id="3.40.50.2300">
    <property type="match status" value="2"/>
</dbReference>